<dbReference type="InterPro" id="IPR050987">
    <property type="entry name" value="AtrR-like"/>
</dbReference>
<keyword evidence="7" id="KW-1185">Reference proteome</keyword>
<evidence type="ECO:0000259" key="5">
    <source>
        <dbReference type="Pfam" id="PF04082"/>
    </source>
</evidence>
<dbReference type="GO" id="GO:0006351">
    <property type="term" value="P:DNA-templated transcription"/>
    <property type="evidence" value="ECO:0007669"/>
    <property type="project" value="InterPro"/>
</dbReference>
<dbReference type="InterPro" id="IPR007219">
    <property type="entry name" value="XnlR_reg_dom"/>
</dbReference>
<keyword evidence="3" id="KW-0238">DNA-binding</keyword>
<dbReference type="GO" id="GO:0008270">
    <property type="term" value="F:zinc ion binding"/>
    <property type="evidence" value="ECO:0007669"/>
    <property type="project" value="InterPro"/>
</dbReference>
<dbReference type="EMBL" id="KQ964511">
    <property type="protein sequence ID" value="KXN70152.1"/>
    <property type="molecule type" value="Genomic_DNA"/>
</dbReference>
<reference evidence="6 7" key="1">
    <citation type="journal article" date="2015" name="Genome Biol. Evol.">
        <title>Phylogenomic analyses indicate that early fungi evolved digesting cell walls of algal ancestors of land plants.</title>
        <authorList>
            <person name="Chang Y."/>
            <person name="Wang S."/>
            <person name="Sekimoto S."/>
            <person name="Aerts A.L."/>
            <person name="Choi C."/>
            <person name="Clum A."/>
            <person name="LaButti K.M."/>
            <person name="Lindquist E.A."/>
            <person name="Yee Ngan C."/>
            <person name="Ohm R.A."/>
            <person name="Salamov A.A."/>
            <person name="Grigoriev I.V."/>
            <person name="Spatafora J.W."/>
            <person name="Berbee M.L."/>
        </authorList>
    </citation>
    <scope>NUCLEOTIDE SEQUENCE [LARGE SCALE GENOMIC DNA]</scope>
    <source>
        <strain evidence="6 7">NRRL 28638</strain>
    </source>
</reference>
<keyword evidence="2" id="KW-0479">Metal-binding</keyword>
<dbReference type="GO" id="GO:0003677">
    <property type="term" value="F:DNA binding"/>
    <property type="evidence" value="ECO:0007669"/>
    <property type="project" value="UniProtKB-KW"/>
</dbReference>
<accession>A0A137P556</accession>
<evidence type="ECO:0000313" key="6">
    <source>
        <dbReference type="EMBL" id="KXN70152.1"/>
    </source>
</evidence>
<dbReference type="AlphaFoldDB" id="A0A137P556"/>
<gene>
    <name evidence="6" type="ORF">CONCODRAFT_17830</name>
</gene>
<protein>
    <recommendedName>
        <fullName evidence="5">Xylanolytic transcriptional activator regulatory domain-containing protein</fullName>
    </recommendedName>
</protein>
<evidence type="ECO:0000313" key="7">
    <source>
        <dbReference type="Proteomes" id="UP000070444"/>
    </source>
</evidence>
<evidence type="ECO:0000256" key="2">
    <source>
        <dbReference type="ARBA" id="ARBA00022723"/>
    </source>
</evidence>
<keyword evidence="4" id="KW-0539">Nucleus</keyword>
<dbReference type="PANTHER" id="PTHR46910">
    <property type="entry name" value="TRANSCRIPTION FACTOR PDR1"/>
    <property type="match status" value="1"/>
</dbReference>
<dbReference type="PANTHER" id="PTHR46910:SF3">
    <property type="entry name" value="HALOTOLERANCE PROTEIN 9-RELATED"/>
    <property type="match status" value="1"/>
</dbReference>
<evidence type="ECO:0000256" key="3">
    <source>
        <dbReference type="ARBA" id="ARBA00023125"/>
    </source>
</evidence>
<proteinExistence type="predicted"/>
<dbReference type="GO" id="GO:0003700">
    <property type="term" value="F:DNA-binding transcription factor activity"/>
    <property type="evidence" value="ECO:0007669"/>
    <property type="project" value="InterPro"/>
</dbReference>
<dbReference type="Proteomes" id="UP000070444">
    <property type="component" value="Unassembled WGS sequence"/>
</dbReference>
<dbReference type="CDD" id="cd12148">
    <property type="entry name" value="fungal_TF_MHR"/>
    <property type="match status" value="1"/>
</dbReference>
<sequence length="554" mass="65506">MKFKDQLVQYKLCIICKVEMIKLSANYCKNCKPKKIKNKVEENDTKIYSYKFKNHKEKVKSSRILINAFSRPVDTFPISDFHFSTNIIIPENASQEVLFSLPIWDRFADFKEFTSFVITSDRLSHSYFLLSCSTEIQNTPKFQNFIQNSSYELPEQCPMSRFFRPIPIARPLQLLYQPGFWQELMDSYFREVHPLYPYFSIKTFDPKTASQSLISAIYYYGFQFRTNSSEELVSYMDKYAQQNIKKVVRTTDISSVIALIIYSSIIYNKGNLNLSSFCQAHATRICYALGLHISPKRFSADQRYNRSLLFSKVCSMNTSMSRFRSFTPTFMEEIGEPDSIIFDPYWQTPDENSVFNFPDKEGNDMYSVCSTELTILNDQTTRIFWTFCNNNFEEWSIEAEWNSSIRDATYRFIKCIEAYQTLKTKNHFFELNISHYEHGLKLSYHEFMLEMYQVLKDKRQGLELKHRLKILNHCHLLFTIVVEYPRFNPLAQFYTFLIGFHYLSIFPKCQPSHQKEIIKRLEELINHASSLFLLPSSLNYLILKTGYDLIKTRT</sequence>
<organism evidence="6 7">
    <name type="scientific">Conidiobolus coronatus (strain ATCC 28846 / CBS 209.66 / NRRL 28638)</name>
    <name type="common">Delacroixia coronata</name>
    <dbReference type="NCBI Taxonomy" id="796925"/>
    <lineage>
        <taxon>Eukaryota</taxon>
        <taxon>Fungi</taxon>
        <taxon>Fungi incertae sedis</taxon>
        <taxon>Zoopagomycota</taxon>
        <taxon>Entomophthoromycotina</taxon>
        <taxon>Entomophthoromycetes</taxon>
        <taxon>Entomophthorales</taxon>
        <taxon>Ancylistaceae</taxon>
        <taxon>Conidiobolus</taxon>
    </lineage>
</organism>
<name>A0A137P556_CONC2</name>
<evidence type="ECO:0000256" key="4">
    <source>
        <dbReference type="ARBA" id="ARBA00023242"/>
    </source>
</evidence>
<evidence type="ECO:0000256" key="1">
    <source>
        <dbReference type="ARBA" id="ARBA00004123"/>
    </source>
</evidence>
<feature type="domain" description="Xylanolytic transcriptional activator regulatory" evidence="5">
    <location>
        <begin position="185"/>
        <end position="301"/>
    </location>
</feature>
<dbReference type="Pfam" id="PF04082">
    <property type="entry name" value="Fungal_trans"/>
    <property type="match status" value="1"/>
</dbReference>
<dbReference type="GO" id="GO:0005634">
    <property type="term" value="C:nucleus"/>
    <property type="evidence" value="ECO:0007669"/>
    <property type="project" value="UniProtKB-SubCell"/>
</dbReference>
<comment type="subcellular location">
    <subcellularLocation>
        <location evidence="1">Nucleus</location>
    </subcellularLocation>
</comment>